<dbReference type="SUPFAM" id="SSF47729">
    <property type="entry name" value="IHF-like DNA-binding proteins"/>
    <property type="match status" value="1"/>
</dbReference>
<name>A0A8S5LM69_9CAUD</name>
<dbReference type="InterPro" id="IPR010992">
    <property type="entry name" value="IHF-like_DNA-bd_dom_sf"/>
</dbReference>
<dbReference type="Gene3D" id="4.10.520.10">
    <property type="entry name" value="IHF-like DNA-binding proteins"/>
    <property type="match status" value="1"/>
</dbReference>
<dbReference type="InterPro" id="IPR000119">
    <property type="entry name" value="Hist_DNA-bd"/>
</dbReference>
<sequence>MFYKDFVKSVSSLSDVPQSKVDAVLKALPKVLIKEVLSKEDKLNIPYFGTFYTKRRKGYINDTKFNAVVSSFRFSKNIKDNVKQYAS</sequence>
<protein>
    <submittedName>
        <fullName evidence="1">Uncharacterized protein</fullName>
    </submittedName>
</protein>
<dbReference type="GO" id="GO:0003677">
    <property type="term" value="F:DNA binding"/>
    <property type="evidence" value="ECO:0007669"/>
    <property type="project" value="InterPro"/>
</dbReference>
<dbReference type="GO" id="GO:0030527">
    <property type="term" value="F:structural constituent of chromatin"/>
    <property type="evidence" value="ECO:0007669"/>
    <property type="project" value="InterPro"/>
</dbReference>
<reference evidence="1" key="1">
    <citation type="journal article" date="2021" name="Proc. Natl. Acad. Sci. U.S.A.">
        <title>A Catalog of Tens of Thousands of Viruses from Human Metagenomes Reveals Hidden Associations with Chronic Diseases.</title>
        <authorList>
            <person name="Tisza M.J."/>
            <person name="Buck C.B."/>
        </authorList>
    </citation>
    <scope>NUCLEOTIDE SEQUENCE</scope>
    <source>
        <strain evidence="1">CtiuS14</strain>
    </source>
</reference>
<accession>A0A8S5LM69</accession>
<proteinExistence type="predicted"/>
<organism evidence="1">
    <name type="scientific">Podoviridae sp. ctiuS14</name>
    <dbReference type="NCBI Taxonomy" id="2827620"/>
    <lineage>
        <taxon>Viruses</taxon>
        <taxon>Duplodnaviria</taxon>
        <taxon>Heunggongvirae</taxon>
        <taxon>Uroviricota</taxon>
        <taxon>Caudoviricetes</taxon>
    </lineage>
</organism>
<evidence type="ECO:0000313" key="1">
    <source>
        <dbReference type="EMBL" id="DAD71065.1"/>
    </source>
</evidence>
<dbReference type="EMBL" id="BK015876">
    <property type="protein sequence ID" value="DAD71065.1"/>
    <property type="molecule type" value="Genomic_DNA"/>
</dbReference>
<dbReference type="Pfam" id="PF00216">
    <property type="entry name" value="Bac_DNA_binding"/>
    <property type="match status" value="1"/>
</dbReference>